<reference evidence="1 2" key="1">
    <citation type="submission" date="2018-09" db="EMBL/GenBank/DDBJ databases">
        <title>Nocardia yunnanensis sp. nov., an actinomycete isolated from a soil sample.</title>
        <authorList>
            <person name="Zhang J."/>
        </authorList>
    </citation>
    <scope>NUCLEOTIDE SEQUENCE [LARGE SCALE GENOMIC DNA]</scope>
    <source>
        <strain evidence="1 2">CFHS0054</strain>
    </source>
</reference>
<dbReference type="Proteomes" id="UP000267164">
    <property type="component" value="Chromosome"/>
</dbReference>
<dbReference type="KEGG" id="nyu:D7D52_02115"/>
<dbReference type="EMBL" id="CP032568">
    <property type="protein sequence ID" value="AYF72860.1"/>
    <property type="molecule type" value="Genomic_DNA"/>
</dbReference>
<keyword evidence="2" id="KW-1185">Reference proteome</keyword>
<dbReference type="AlphaFoldDB" id="A0A386Z5D3"/>
<evidence type="ECO:0000313" key="1">
    <source>
        <dbReference type="EMBL" id="AYF72860.1"/>
    </source>
</evidence>
<name>A0A386Z5D3_9NOCA</name>
<proteinExistence type="predicted"/>
<protein>
    <submittedName>
        <fullName evidence="1">Uncharacterized protein</fullName>
    </submittedName>
</protein>
<organism evidence="1 2">
    <name type="scientific">Nocardia yunnanensis</name>
    <dbReference type="NCBI Taxonomy" id="2382165"/>
    <lineage>
        <taxon>Bacteria</taxon>
        <taxon>Bacillati</taxon>
        <taxon>Actinomycetota</taxon>
        <taxon>Actinomycetes</taxon>
        <taxon>Mycobacteriales</taxon>
        <taxon>Nocardiaceae</taxon>
        <taxon>Nocardia</taxon>
    </lineage>
</organism>
<accession>A0A386Z5D3</accession>
<dbReference type="OrthoDB" id="9841507at2"/>
<sequence length="158" mass="16383">MAMSTSVATPTTTADRAAGLGVASKTACSAFLAKSQTDKEALLRQIAAENPGWHTSSVGELGVSWAEMNCNGKGDQAIGVALDVNPSTEVHANNVADMTCHDFLIQDTDDDTGIALMQQLRTEKPGVGAVGPFGLLVEVRLECKKPGADTKPLSAVAK</sequence>
<gene>
    <name evidence="1" type="ORF">D7D52_02115</name>
</gene>
<evidence type="ECO:0000313" key="2">
    <source>
        <dbReference type="Proteomes" id="UP000267164"/>
    </source>
</evidence>